<comment type="caution">
    <text evidence="2">The sequence shown here is derived from an EMBL/GenBank/DDBJ whole genome shotgun (WGS) entry which is preliminary data.</text>
</comment>
<evidence type="ECO:0000256" key="1">
    <source>
        <dbReference type="SAM" id="MobiDB-lite"/>
    </source>
</evidence>
<evidence type="ECO:0000313" key="3">
    <source>
        <dbReference type="Proteomes" id="UP000601435"/>
    </source>
</evidence>
<dbReference type="OrthoDB" id="441367at2759"/>
<dbReference type="Proteomes" id="UP000601435">
    <property type="component" value="Unassembled WGS sequence"/>
</dbReference>
<dbReference type="AlphaFoldDB" id="A0A813CLD8"/>
<name>A0A813CLD8_9DINO</name>
<accession>A0A813CLD8</accession>
<feature type="region of interest" description="Disordered" evidence="1">
    <location>
        <begin position="149"/>
        <end position="205"/>
    </location>
</feature>
<organism evidence="2 3">
    <name type="scientific">Symbiodinium necroappetens</name>
    <dbReference type="NCBI Taxonomy" id="1628268"/>
    <lineage>
        <taxon>Eukaryota</taxon>
        <taxon>Sar</taxon>
        <taxon>Alveolata</taxon>
        <taxon>Dinophyceae</taxon>
        <taxon>Suessiales</taxon>
        <taxon>Symbiodiniaceae</taxon>
        <taxon>Symbiodinium</taxon>
    </lineage>
</organism>
<keyword evidence="3" id="KW-1185">Reference proteome</keyword>
<gene>
    <name evidence="2" type="primary">PLCXD2</name>
    <name evidence="2" type="ORF">SNEC2469_LOCUS34963</name>
</gene>
<feature type="compositionally biased region" description="Basic residues" evidence="1">
    <location>
        <begin position="166"/>
        <end position="205"/>
    </location>
</feature>
<proteinExistence type="predicted"/>
<protein>
    <submittedName>
        <fullName evidence="2">PLCXD2 protein</fullName>
    </submittedName>
</protein>
<sequence length="238" mass="28569">MKESKEARRKRLHARNMRFYRSLESPHTPKEIKKMARNADSSERSVLFESWLQSSESWAKSTLVVRLRNRNSSTRRGLRSWLFRADMIQKWGQTVADMMIEAKLADPDRREAEVRFHPDLPRDKESKQFLVLTDDTAEDVEAEELERLFEGKEDSSSTSSTSHEHHDKKKKKKRRRIRSRRKRRSRTRPHPRSRKRRPKVKQRRRLLLLTRWGGMKFVSFSELINYKHALNPIYPIHP</sequence>
<reference evidence="2" key="1">
    <citation type="submission" date="2021-02" db="EMBL/GenBank/DDBJ databases">
        <authorList>
            <person name="Dougan E. K."/>
            <person name="Rhodes N."/>
            <person name="Thang M."/>
            <person name="Chan C."/>
        </authorList>
    </citation>
    <scope>NUCLEOTIDE SEQUENCE</scope>
</reference>
<dbReference type="EMBL" id="CAJNJA010098941">
    <property type="protein sequence ID" value="CAE7943220.1"/>
    <property type="molecule type" value="Genomic_DNA"/>
</dbReference>
<evidence type="ECO:0000313" key="2">
    <source>
        <dbReference type="EMBL" id="CAE7943220.1"/>
    </source>
</evidence>